<dbReference type="PANTHER" id="PTHR11472">
    <property type="entry name" value="DNA REPAIR DEAD HELICASE RAD3/XP-D SUBFAMILY MEMBER"/>
    <property type="match status" value="1"/>
</dbReference>
<dbReference type="GO" id="GO:0070182">
    <property type="term" value="F:DNA polymerase binding"/>
    <property type="evidence" value="ECO:0007669"/>
    <property type="project" value="TreeGrafter"/>
</dbReference>
<comment type="caution">
    <text evidence="2">The sequence shown here is derived from an EMBL/GenBank/DDBJ whole genome shotgun (WGS) entry which is preliminary data.</text>
</comment>
<dbReference type="ExpressionAtlas" id="A0A2K3M6Q3">
    <property type="expression patterns" value="baseline"/>
</dbReference>
<dbReference type="Gene3D" id="3.40.50.300">
    <property type="entry name" value="P-loop containing nucleotide triphosphate hydrolases"/>
    <property type="match status" value="1"/>
</dbReference>
<dbReference type="GO" id="GO:0003678">
    <property type="term" value="F:DNA helicase activity"/>
    <property type="evidence" value="ECO:0007669"/>
    <property type="project" value="TreeGrafter"/>
</dbReference>
<feature type="non-terminal residue" evidence="2">
    <location>
        <position position="1"/>
    </location>
</feature>
<accession>A0A2K3M6Q3</accession>
<dbReference type="InterPro" id="IPR027417">
    <property type="entry name" value="P-loop_NTPase"/>
</dbReference>
<dbReference type="Gene3D" id="1.10.275.40">
    <property type="match status" value="1"/>
</dbReference>
<dbReference type="GO" id="GO:0090657">
    <property type="term" value="P:telomeric loop disassembly"/>
    <property type="evidence" value="ECO:0007669"/>
    <property type="project" value="TreeGrafter"/>
</dbReference>
<dbReference type="GO" id="GO:1904430">
    <property type="term" value="P:negative regulation of t-circle formation"/>
    <property type="evidence" value="ECO:0007669"/>
    <property type="project" value="TreeGrafter"/>
</dbReference>
<gene>
    <name evidence="2" type="ORF">L195_g042542</name>
</gene>
<dbReference type="GO" id="GO:0005524">
    <property type="term" value="F:ATP binding"/>
    <property type="evidence" value="ECO:0007669"/>
    <property type="project" value="TreeGrafter"/>
</dbReference>
<dbReference type="PANTHER" id="PTHR11472:SF34">
    <property type="entry name" value="REGULATOR OF TELOMERE ELONGATION HELICASE 1"/>
    <property type="match status" value="1"/>
</dbReference>
<dbReference type="GO" id="GO:0005634">
    <property type="term" value="C:nucleus"/>
    <property type="evidence" value="ECO:0007669"/>
    <property type="project" value="TreeGrafter"/>
</dbReference>
<proteinExistence type="predicted"/>
<dbReference type="GO" id="GO:0045910">
    <property type="term" value="P:negative regulation of DNA recombination"/>
    <property type="evidence" value="ECO:0007669"/>
    <property type="project" value="TreeGrafter"/>
</dbReference>
<dbReference type="EMBL" id="ASHM01051256">
    <property type="protein sequence ID" value="PNX86464.1"/>
    <property type="molecule type" value="Genomic_DNA"/>
</dbReference>
<dbReference type="AlphaFoldDB" id="A0A2K3M6Q3"/>
<dbReference type="Proteomes" id="UP000236291">
    <property type="component" value="Unassembled WGS sequence"/>
</dbReference>
<dbReference type="GO" id="GO:0010569">
    <property type="term" value="P:regulation of double-strand break repair via homologous recombination"/>
    <property type="evidence" value="ECO:0007669"/>
    <property type="project" value="TreeGrafter"/>
</dbReference>
<evidence type="ECO:0000259" key="1">
    <source>
        <dbReference type="Pfam" id="PF23109"/>
    </source>
</evidence>
<reference evidence="2 3" key="2">
    <citation type="journal article" date="2017" name="Front. Plant Sci.">
        <title>Gene Classification and Mining of Molecular Markers Useful in Red Clover (Trifolium pratense) Breeding.</title>
        <authorList>
            <person name="Istvanek J."/>
            <person name="Dluhosova J."/>
            <person name="Dluhos P."/>
            <person name="Patkova L."/>
            <person name="Nedelnik J."/>
            <person name="Repkova J."/>
        </authorList>
    </citation>
    <scope>NUCLEOTIDE SEQUENCE [LARGE SCALE GENOMIC DNA]</scope>
    <source>
        <strain evidence="3">cv. Tatra</strain>
        <tissue evidence="2">Young leaves</tissue>
    </source>
</reference>
<dbReference type="InterPro" id="IPR045028">
    <property type="entry name" value="DinG/Rad3-like"/>
</dbReference>
<protein>
    <submittedName>
        <fullName evidence="2">Regulator of telomere elongation helicase 1-like protein</fullName>
    </submittedName>
</protein>
<feature type="domain" description="Rtel1 helicase ARCH" evidence="1">
    <location>
        <begin position="10"/>
        <end position="134"/>
    </location>
</feature>
<keyword evidence="2" id="KW-0547">Nucleotide-binding</keyword>
<organism evidence="2 3">
    <name type="scientific">Trifolium pratense</name>
    <name type="common">Red clover</name>
    <dbReference type="NCBI Taxonomy" id="57577"/>
    <lineage>
        <taxon>Eukaryota</taxon>
        <taxon>Viridiplantae</taxon>
        <taxon>Streptophyta</taxon>
        <taxon>Embryophyta</taxon>
        <taxon>Tracheophyta</taxon>
        <taxon>Spermatophyta</taxon>
        <taxon>Magnoliopsida</taxon>
        <taxon>eudicotyledons</taxon>
        <taxon>Gunneridae</taxon>
        <taxon>Pentapetalae</taxon>
        <taxon>rosids</taxon>
        <taxon>fabids</taxon>
        <taxon>Fabales</taxon>
        <taxon>Fabaceae</taxon>
        <taxon>Papilionoideae</taxon>
        <taxon>50 kb inversion clade</taxon>
        <taxon>NPAAA clade</taxon>
        <taxon>Hologalegina</taxon>
        <taxon>IRL clade</taxon>
        <taxon>Trifolieae</taxon>
        <taxon>Trifolium</taxon>
    </lineage>
</organism>
<evidence type="ECO:0000313" key="3">
    <source>
        <dbReference type="Proteomes" id="UP000236291"/>
    </source>
</evidence>
<keyword evidence="2" id="KW-0347">Helicase</keyword>
<name>A0A2K3M6Q3_TRIPR</name>
<dbReference type="STRING" id="57577.A0A2K3M6Q3"/>
<evidence type="ECO:0000313" key="2">
    <source>
        <dbReference type="EMBL" id="PNX86464.1"/>
    </source>
</evidence>
<keyword evidence="2" id="KW-0378">Hydrolase</keyword>
<reference evidence="2 3" key="1">
    <citation type="journal article" date="2014" name="Am. J. Bot.">
        <title>Genome assembly and annotation for red clover (Trifolium pratense; Fabaceae).</title>
        <authorList>
            <person name="Istvanek J."/>
            <person name="Jaros M."/>
            <person name="Krenek A."/>
            <person name="Repkova J."/>
        </authorList>
    </citation>
    <scope>NUCLEOTIDE SEQUENCE [LARGE SCALE GENOMIC DNA]</scope>
    <source>
        <strain evidence="3">cv. Tatra</strain>
        <tissue evidence="2">Young leaves</tissue>
    </source>
</reference>
<dbReference type="InterPro" id="IPR057498">
    <property type="entry name" value="Rtel1_ARCH"/>
</dbReference>
<keyword evidence="2" id="KW-0067">ATP-binding</keyword>
<dbReference type="Pfam" id="PF23109">
    <property type="entry name" value="ARCH_RTEL1"/>
    <property type="match status" value="1"/>
</dbReference>
<sequence length="221" mass="24619">VYYLLSQVQDDIFFIAALLLKLEKRIAEVYIESKELGFTKPGPYMFELMADLNITHTTAADLMDKIKDASDLLEEKSTGTICRLETIKDILDIIFRDGGTSHAKYYRVHVKEAEAWSANGSKGSRTLSWWCFNPGIALEVFAKFGVGSIILTSGTLSPLDSFAGELKLDFPIRLENPHVIGPNQIWAGVVPVGPSGRTFNSSYRTRDTMEYKQELGNAIGM</sequence>